<dbReference type="Proteomes" id="UP000003277">
    <property type="component" value="Unassembled WGS sequence"/>
</dbReference>
<comment type="caution">
    <text evidence="1">The sequence shown here is derived from an EMBL/GenBank/DDBJ whole genome shotgun (WGS) entry which is preliminary data.</text>
</comment>
<name>H1CXQ0_9FIRM</name>
<proteinExistence type="predicted"/>
<feature type="non-terminal residue" evidence="1">
    <location>
        <position position="37"/>
    </location>
</feature>
<accession>H1CXQ0</accession>
<dbReference type="EMBL" id="ADLT01000002">
    <property type="protein sequence ID" value="EHO63943.1"/>
    <property type="molecule type" value="Genomic_DNA"/>
</dbReference>
<dbReference type="AlphaFoldDB" id="H1CXQ0"/>
<organism evidence="1 2">
    <name type="scientific">Dialister succinatiphilus YIT 11850</name>
    <dbReference type="NCBI Taxonomy" id="742743"/>
    <lineage>
        <taxon>Bacteria</taxon>
        <taxon>Bacillati</taxon>
        <taxon>Bacillota</taxon>
        <taxon>Negativicutes</taxon>
        <taxon>Veillonellales</taxon>
        <taxon>Veillonellaceae</taxon>
        <taxon>Dialister</taxon>
    </lineage>
</organism>
<sequence>MARSGPGPGWCFSVFPKVDAASPRGLMAPPGLTALGA</sequence>
<dbReference type="HOGENOM" id="CLU_3352404_0_0_9"/>
<evidence type="ECO:0000313" key="2">
    <source>
        <dbReference type="Proteomes" id="UP000003277"/>
    </source>
</evidence>
<evidence type="ECO:0000313" key="1">
    <source>
        <dbReference type="EMBL" id="EHO63943.1"/>
    </source>
</evidence>
<keyword evidence="2" id="KW-1185">Reference proteome</keyword>
<reference evidence="1 2" key="1">
    <citation type="submission" date="2011-11" db="EMBL/GenBank/DDBJ databases">
        <title>The Genome Sequence of Dialister succinatiphilus YIT 11850.</title>
        <authorList>
            <consortium name="The Broad Institute Genome Sequencing Platform"/>
            <person name="Earl A."/>
            <person name="Ward D."/>
            <person name="Feldgarden M."/>
            <person name="Gevers D."/>
            <person name="Morotomi M."/>
            <person name="Young S.K."/>
            <person name="Zeng Q."/>
            <person name="Gargeya S."/>
            <person name="Fitzgerald M."/>
            <person name="Haas B."/>
            <person name="Abouelleil A."/>
            <person name="Alvarado L."/>
            <person name="Arachchi H.M."/>
            <person name="Berlin A."/>
            <person name="Brown A."/>
            <person name="Chapman S.B."/>
            <person name="Dunbar C."/>
            <person name="Gearin G."/>
            <person name="Goldberg J."/>
            <person name="Griggs A."/>
            <person name="Gujja S."/>
            <person name="Heiman D."/>
            <person name="Howarth C."/>
            <person name="Lui A."/>
            <person name="MacDonald P.J.P."/>
            <person name="Montmayeur A."/>
            <person name="Murphy C."/>
            <person name="Neiman D."/>
            <person name="Pearson M."/>
            <person name="Priest M."/>
            <person name="Roberts A."/>
            <person name="Saif S."/>
            <person name="Shea T."/>
            <person name="Sisk P."/>
            <person name="Stolte C."/>
            <person name="Sykes S."/>
            <person name="Wortman J."/>
            <person name="Nusbaum C."/>
            <person name="Birren B."/>
        </authorList>
    </citation>
    <scope>NUCLEOTIDE SEQUENCE [LARGE SCALE GENOMIC DNA]</scope>
    <source>
        <strain evidence="1 2">YIT 11850</strain>
    </source>
</reference>
<protein>
    <submittedName>
        <fullName evidence="1">Uncharacterized protein</fullName>
    </submittedName>
</protein>
<gene>
    <name evidence="1" type="ORF">HMPREF9453_00138</name>
</gene>